<dbReference type="PANTHER" id="PTHR22847:SF637">
    <property type="entry name" value="WD REPEAT DOMAIN 5B"/>
    <property type="match status" value="1"/>
</dbReference>
<evidence type="ECO:0000256" key="1">
    <source>
        <dbReference type="ARBA" id="ARBA00022574"/>
    </source>
</evidence>
<organism evidence="3 4">
    <name type="scientific">Methanothrix soehngenii (strain ATCC 5969 / DSM 3671 / JCM 10134 / NBRC 103675 / OCM 69 / GP-6)</name>
    <name type="common">Methanosaeta concilii</name>
    <dbReference type="NCBI Taxonomy" id="990316"/>
    <lineage>
        <taxon>Archaea</taxon>
        <taxon>Methanobacteriati</taxon>
        <taxon>Methanobacteriota</taxon>
        <taxon>Stenosarchaea group</taxon>
        <taxon>Methanomicrobia</taxon>
        <taxon>Methanotrichales</taxon>
        <taxon>Methanotrichaceae</taxon>
        <taxon>Methanothrix</taxon>
    </lineage>
</organism>
<dbReference type="InterPro" id="IPR019775">
    <property type="entry name" value="WD40_repeat_CS"/>
</dbReference>
<dbReference type="Proteomes" id="UP000007807">
    <property type="component" value="Chromosome"/>
</dbReference>
<evidence type="ECO:0000313" key="4">
    <source>
        <dbReference type="Proteomes" id="UP000007807"/>
    </source>
</evidence>
<dbReference type="SUPFAM" id="SSF50978">
    <property type="entry name" value="WD40 repeat-like"/>
    <property type="match status" value="1"/>
</dbReference>
<accession>F4BYX4</accession>
<dbReference type="OrthoDB" id="142653at2157"/>
<evidence type="ECO:0000313" key="3">
    <source>
        <dbReference type="EMBL" id="AEB68921.1"/>
    </source>
</evidence>
<dbReference type="Gene3D" id="2.130.10.10">
    <property type="entry name" value="YVTN repeat-like/Quinoprotein amine dehydrogenase"/>
    <property type="match status" value="3"/>
</dbReference>
<dbReference type="HOGENOM" id="CLU_497507_0_0_2"/>
<evidence type="ECO:0000256" key="2">
    <source>
        <dbReference type="ARBA" id="ARBA00022737"/>
    </source>
</evidence>
<dbReference type="PROSITE" id="PS00678">
    <property type="entry name" value="WD_REPEATS_1"/>
    <property type="match status" value="1"/>
</dbReference>
<gene>
    <name evidence="3" type="ordered locus">MCON_2475</name>
</gene>
<dbReference type="STRING" id="990316.MCON_2475"/>
<name>F4BYX4_METSG</name>
<dbReference type="RefSeq" id="WP_013719950.1">
    <property type="nucleotide sequence ID" value="NC_015416.1"/>
</dbReference>
<reference evidence="3 4" key="1">
    <citation type="journal article" date="2011" name="J. Bacteriol.">
        <title>Complete genome sequence of Methanosaeta concilii, a specialist in aceticlastic methanogenesis.</title>
        <authorList>
            <person name="Barber R.D."/>
            <person name="Zhang L."/>
            <person name="Harnack M."/>
            <person name="Olson M.V."/>
            <person name="Kaul R."/>
            <person name="Ingram-Smith C."/>
            <person name="Smith K.S."/>
        </authorList>
    </citation>
    <scope>NUCLEOTIDE SEQUENCE [LARGE SCALE GENOMIC DNA]</scope>
    <source>
        <strain evidence="4">ATCC 5969 / DSM 3671 / JCM 10134 / NBRC 103675 / OCM 69 / GP-6</strain>
    </source>
</reference>
<dbReference type="EMBL" id="CP002565">
    <property type="protein sequence ID" value="AEB68921.1"/>
    <property type="molecule type" value="Genomic_DNA"/>
</dbReference>
<dbReference type="KEGG" id="mcj:MCON_2475"/>
<dbReference type="InterPro" id="IPR001680">
    <property type="entry name" value="WD40_rpt"/>
</dbReference>
<dbReference type="InterPro" id="IPR036322">
    <property type="entry name" value="WD40_repeat_dom_sf"/>
</dbReference>
<protein>
    <submittedName>
        <fullName evidence="3">Uncharacterized protein</fullName>
    </submittedName>
</protein>
<dbReference type="SMART" id="SM00320">
    <property type="entry name" value="WD40"/>
    <property type="match status" value="6"/>
</dbReference>
<dbReference type="PROSITE" id="PS50082">
    <property type="entry name" value="WD_REPEATS_2"/>
    <property type="match status" value="2"/>
</dbReference>
<dbReference type="InParanoid" id="F4BYX4"/>
<sequence length="547" mass="59382">MKIGTFVTILGLFLVLMSCGCVEEEKSSSNATETKAMQVSTVSTNAETTSSYSVDFDLRNMVGFNDNAITANDIEEFIHEKYPSSPMLNEANIGTCFIVAGQSNNVNPAFLVATACLEGGFGTLGWAASHPECHNTFGYGIPNGSTSPDDFNCMDSWCAMVQKVASVIAHGTNYYSQGRYTISQVRAKYAADPNADSIASLMNELYTFSINHKLASLSTSIAADQTPTTNVQAHPVSEEKIVAGTLLQQLNCSQYRGVWSVAFSPDGNKLAASSYEGPLLIWDIASGTELQTLETYDFYGFRLAFSPDGSKLAAVTIGSMGRILIYDVNSGEKLQWIDHWAILPAFRPSGTELVTSDGDNTIYIWDVIRGTNLETLYTETNRTMAQAISLDGSKLAACNYDERTVSIWDTTNGVKLQEIELNHPADFAAFSIDGSKLALHSMLRDEISIWDVKSGTKLREFNLKDNSGSRLSPLAFSPDGSKLAAVTVGSFDKILIYDVNSGEKLLDLKLNSTLKQLLNGPYAIAFSLDSSKLAIGQNDGYVPIWAV</sequence>
<dbReference type="AlphaFoldDB" id="F4BYX4"/>
<keyword evidence="1" id="KW-0853">WD repeat</keyword>
<proteinExistence type="predicted"/>
<dbReference type="GeneID" id="10461872"/>
<dbReference type="PROSITE" id="PS51257">
    <property type="entry name" value="PROKAR_LIPOPROTEIN"/>
    <property type="match status" value="1"/>
</dbReference>
<dbReference type="InterPro" id="IPR015943">
    <property type="entry name" value="WD40/YVTN_repeat-like_dom_sf"/>
</dbReference>
<keyword evidence="4" id="KW-1185">Reference proteome</keyword>
<dbReference type="Pfam" id="PF00400">
    <property type="entry name" value="WD40"/>
    <property type="match status" value="2"/>
</dbReference>
<keyword evidence="2" id="KW-0677">Repeat</keyword>
<dbReference type="PANTHER" id="PTHR22847">
    <property type="entry name" value="WD40 REPEAT PROTEIN"/>
    <property type="match status" value="1"/>
</dbReference>